<dbReference type="InterPro" id="IPR041118">
    <property type="entry name" value="Rx_N"/>
</dbReference>
<evidence type="ECO:0000259" key="8">
    <source>
        <dbReference type="Pfam" id="PF00931"/>
    </source>
</evidence>
<protein>
    <recommendedName>
        <fullName evidence="14">Pib variant protein</fullName>
    </recommendedName>
</protein>
<feature type="domain" description="Disease resistance R13L4/SHOC-2-like LRR" evidence="11">
    <location>
        <begin position="859"/>
        <end position="960"/>
    </location>
</feature>
<evidence type="ECO:0000259" key="11">
    <source>
        <dbReference type="Pfam" id="PF23598"/>
    </source>
</evidence>
<dbReference type="Gene3D" id="3.40.50.300">
    <property type="entry name" value="P-loop containing nucleotide triphosphate hydrolases"/>
    <property type="match status" value="2"/>
</dbReference>
<name>A0A8T0PVF0_PANVG</name>
<dbReference type="FunFam" id="1.10.10.10:FF:000322">
    <property type="entry name" value="Probable disease resistance protein At1g63360"/>
    <property type="match status" value="1"/>
</dbReference>
<dbReference type="InterPro" id="IPR027417">
    <property type="entry name" value="P-loop_NTPase"/>
</dbReference>
<dbReference type="PANTHER" id="PTHR23155:SF1114">
    <property type="entry name" value="OS02G0475500 PROTEIN"/>
    <property type="match status" value="1"/>
</dbReference>
<evidence type="ECO:0000256" key="3">
    <source>
        <dbReference type="ARBA" id="ARBA00022737"/>
    </source>
</evidence>
<evidence type="ECO:0000313" key="13">
    <source>
        <dbReference type="Proteomes" id="UP000823388"/>
    </source>
</evidence>
<dbReference type="InterPro" id="IPR055414">
    <property type="entry name" value="LRR_R13L4/SHOC2-like"/>
</dbReference>
<organism evidence="12 13">
    <name type="scientific">Panicum virgatum</name>
    <name type="common">Blackwell switchgrass</name>
    <dbReference type="NCBI Taxonomy" id="38727"/>
    <lineage>
        <taxon>Eukaryota</taxon>
        <taxon>Viridiplantae</taxon>
        <taxon>Streptophyta</taxon>
        <taxon>Embryophyta</taxon>
        <taxon>Tracheophyta</taxon>
        <taxon>Spermatophyta</taxon>
        <taxon>Magnoliopsida</taxon>
        <taxon>Liliopsida</taxon>
        <taxon>Poales</taxon>
        <taxon>Poaceae</taxon>
        <taxon>PACMAD clade</taxon>
        <taxon>Panicoideae</taxon>
        <taxon>Panicodae</taxon>
        <taxon>Paniceae</taxon>
        <taxon>Panicinae</taxon>
        <taxon>Panicum</taxon>
        <taxon>Panicum sect. Hiantes</taxon>
    </lineage>
</organism>
<dbReference type="Gene3D" id="1.10.8.430">
    <property type="entry name" value="Helical domain of apoptotic protease-activating factors"/>
    <property type="match status" value="1"/>
</dbReference>
<evidence type="ECO:0000259" key="9">
    <source>
        <dbReference type="Pfam" id="PF18052"/>
    </source>
</evidence>
<dbReference type="Gene3D" id="1.10.10.10">
    <property type="entry name" value="Winged helix-like DNA-binding domain superfamily/Winged helix DNA-binding domain"/>
    <property type="match status" value="1"/>
</dbReference>
<accession>A0A8T0PVF0</accession>
<dbReference type="Pfam" id="PF00931">
    <property type="entry name" value="NB-ARC"/>
    <property type="match status" value="2"/>
</dbReference>
<feature type="compositionally biased region" description="Low complexity" evidence="7">
    <location>
        <begin position="348"/>
        <end position="360"/>
    </location>
</feature>
<gene>
    <name evidence="12" type="ORF">PVAP13_8KG301500</name>
</gene>
<feature type="domain" description="NB-ARC" evidence="8">
    <location>
        <begin position="464"/>
        <end position="645"/>
    </location>
</feature>
<evidence type="ECO:0000256" key="6">
    <source>
        <dbReference type="ARBA" id="ARBA00023054"/>
    </source>
</evidence>
<dbReference type="GO" id="GO:0002758">
    <property type="term" value="P:innate immune response-activating signaling pathway"/>
    <property type="evidence" value="ECO:0007669"/>
    <property type="project" value="UniProtKB-ARBA"/>
</dbReference>
<sequence length="1306" mass="146624">MEATALSVGKSVLDGALGYAKSAFAEEVALQLGVQQDHAFVADELEMMQSFMMEAHEERDKSKVVKTWVKQVRDTAYDVEDSLQDFAVRLQRPSWWRFPRTLLERRRVAKRMKELRAKVEDVSQRNVRYRLIKGSGSNATAMAGQANLIAAAIFGVEEARRAAKHENQRVDLVQLISKDDKDLRVIAVWGTSGDIGQTTIIREAYANPDVQSKFPGRAWVRVMHPFSPKDFVQSLVNQFQAAEGVENLLETEKTATELTQEFNRFVNEKRCLIVLNDISTIEEWDRIKKCFRNKRNGSRIVVSTSQVEVASLCAGQESQASELKQLSEDQTLYAFYNKGSQTEKDSAKPASTLATATSSTNDHAVSLDEITEDESKDADGNKVDAKSLTRIRTRKDPVKPSSSSDTATSSTIDHAVALGETKEDESKDADGKNVVTKSLTRIRTGVGAEESQLIGRQREILEVVELISNKDSQRSQVISVWGMGGLGKTTLVNGVYYSPKLSDKFEKRVFVTIMRPFDPSEHLRRLIVGLHEGSSTKEELLGNSVSNTKKQLALKSVEELTKEVAKLLETKSCLIVLDDLSSTTEWDLIIPDFPQQMQTKIIVTTREQKIAEHCTGSGKHGTVHNLKVLEPEDAIHLFNRKVFGDTRDLVDQENPELIKERKQILKKCDGLPLAIVVIGGFLANRPKTGAEWRKLNENISAELEMNPELGMIRTVLGKSYDGLPYELKSCFLYLSIFPEDHTISQRRLVRRWAVEGYSSERRGKSSNAIAETYFIELKNRSMILPSQQSVYSRKSIDSCKVHDLIRDIAISKSMEENLVFRLEEGCALSNHGTIRHLSISSNWKGDQSEFESIVDLSRIRSLSVFGRCKPFYISDKMMFLRVLDLEGTIGLEYHHLDNIWKLLHLKYLSLRDCDDIDLLPDSLGNLRQLQVLDVRGTRVNALPKTIIHLRKLQFIHAGWQSDYVNQEKDSLMSRCLAGACICAICCLPILYEIDGPFHKAVTRRDACTFACCVAFPALMTGVYEEKGATVPRGIRKLKDLQTLREVNVGRGSAVLQDIKMLTGLRKLGVTGINKKNGPAFRLAISNLSRLESLSVSSAGKPGLRGCLDGVSSPLENLQSLKLYGNLEKLPEWIKELPHLVKLKLSGTRLLEHDAAMELLGKLPKLEILVLSWSSFQGEELAFKSLQAGIAFESLRVLRLAGITNVKSLKFEEGVMPKLERLQVSGALYNEIDFSGLEFLASINEVQLRVSFLWDRERIEAALDSGTSWDKIEEEERQEHALKEGELKKKIQDQLARNANEPILTVR</sequence>
<dbReference type="GO" id="GO:0043531">
    <property type="term" value="F:ADP binding"/>
    <property type="evidence" value="ECO:0007669"/>
    <property type="project" value="InterPro"/>
</dbReference>
<dbReference type="EMBL" id="CM029051">
    <property type="protein sequence ID" value="KAG2562906.1"/>
    <property type="molecule type" value="Genomic_DNA"/>
</dbReference>
<evidence type="ECO:0000256" key="7">
    <source>
        <dbReference type="SAM" id="MobiDB-lite"/>
    </source>
</evidence>
<keyword evidence="5" id="KW-0611">Plant defense</keyword>
<keyword evidence="6" id="KW-0175">Coiled coil</keyword>
<dbReference type="Gene3D" id="3.80.10.10">
    <property type="entry name" value="Ribonuclease Inhibitor"/>
    <property type="match status" value="2"/>
</dbReference>
<dbReference type="InterPro" id="IPR036388">
    <property type="entry name" value="WH-like_DNA-bd_sf"/>
</dbReference>
<evidence type="ECO:0000256" key="4">
    <source>
        <dbReference type="ARBA" id="ARBA00022741"/>
    </source>
</evidence>
<evidence type="ECO:0000313" key="12">
    <source>
        <dbReference type="EMBL" id="KAG2562906.1"/>
    </source>
</evidence>
<evidence type="ECO:0000256" key="1">
    <source>
        <dbReference type="ARBA" id="ARBA00008894"/>
    </source>
</evidence>
<dbReference type="GO" id="GO:0009626">
    <property type="term" value="P:plant-type hypersensitive response"/>
    <property type="evidence" value="ECO:0007669"/>
    <property type="project" value="UniProtKB-ARBA"/>
</dbReference>
<keyword evidence="2" id="KW-0433">Leucine-rich repeat</keyword>
<reference evidence="12" key="1">
    <citation type="submission" date="2020-05" db="EMBL/GenBank/DDBJ databases">
        <title>WGS assembly of Panicum virgatum.</title>
        <authorList>
            <person name="Lovell J.T."/>
            <person name="Jenkins J."/>
            <person name="Shu S."/>
            <person name="Juenger T.E."/>
            <person name="Schmutz J."/>
        </authorList>
    </citation>
    <scope>NUCLEOTIDE SEQUENCE</scope>
    <source>
        <strain evidence="12">AP13</strain>
    </source>
</reference>
<dbReference type="PANTHER" id="PTHR23155">
    <property type="entry name" value="DISEASE RESISTANCE PROTEIN RP"/>
    <property type="match status" value="1"/>
</dbReference>
<dbReference type="InterPro" id="IPR032675">
    <property type="entry name" value="LRR_dom_sf"/>
</dbReference>
<dbReference type="InterPro" id="IPR002182">
    <property type="entry name" value="NB-ARC"/>
</dbReference>
<dbReference type="PRINTS" id="PR00364">
    <property type="entry name" value="DISEASERSIST"/>
</dbReference>
<dbReference type="InterPro" id="IPR044974">
    <property type="entry name" value="Disease_R_plants"/>
</dbReference>
<evidence type="ECO:0000256" key="5">
    <source>
        <dbReference type="ARBA" id="ARBA00022821"/>
    </source>
</evidence>
<keyword evidence="13" id="KW-1185">Reference proteome</keyword>
<evidence type="ECO:0000259" key="10">
    <source>
        <dbReference type="Pfam" id="PF23559"/>
    </source>
</evidence>
<dbReference type="SUPFAM" id="SSF52058">
    <property type="entry name" value="L domain-like"/>
    <property type="match status" value="1"/>
</dbReference>
<feature type="domain" description="Disease resistance protein winged helix" evidence="10">
    <location>
        <begin position="736"/>
        <end position="809"/>
    </location>
</feature>
<evidence type="ECO:0000256" key="2">
    <source>
        <dbReference type="ARBA" id="ARBA00022614"/>
    </source>
</evidence>
<dbReference type="Proteomes" id="UP000823388">
    <property type="component" value="Chromosome 8K"/>
</dbReference>
<feature type="domain" description="NB-ARC" evidence="8">
    <location>
        <begin position="175"/>
        <end position="343"/>
    </location>
</feature>
<dbReference type="InterPro" id="IPR042197">
    <property type="entry name" value="Apaf_helical"/>
</dbReference>
<keyword evidence="4" id="KW-0547">Nucleotide-binding</keyword>
<dbReference type="CDD" id="cd14798">
    <property type="entry name" value="RX-CC_like"/>
    <property type="match status" value="1"/>
</dbReference>
<comment type="similarity">
    <text evidence="1">Belongs to the disease resistance NB-LRR family.</text>
</comment>
<proteinExistence type="inferred from homology"/>
<dbReference type="Gene3D" id="1.20.5.4130">
    <property type="match status" value="1"/>
</dbReference>
<dbReference type="GO" id="GO:0042742">
    <property type="term" value="P:defense response to bacterium"/>
    <property type="evidence" value="ECO:0007669"/>
    <property type="project" value="UniProtKB-ARBA"/>
</dbReference>
<dbReference type="EMBL" id="CM029051">
    <property type="protein sequence ID" value="KAG2562907.1"/>
    <property type="molecule type" value="Genomic_DNA"/>
</dbReference>
<keyword evidence="3" id="KW-0677">Repeat</keyword>
<dbReference type="InterPro" id="IPR058922">
    <property type="entry name" value="WHD_DRP"/>
</dbReference>
<dbReference type="InterPro" id="IPR038005">
    <property type="entry name" value="RX-like_CC"/>
</dbReference>
<feature type="compositionally biased region" description="Basic and acidic residues" evidence="7">
    <location>
        <begin position="377"/>
        <end position="387"/>
    </location>
</feature>
<feature type="region of interest" description="Disordered" evidence="7">
    <location>
        <begin position="340"/>
        <end position="412"/>
    </location>
</feature>
<dbReference type="Pfam" id="PF18052">
    <property type="entry name" value="Rx_N"/>
    <property type="match status" value="1"/>
</dbReference>
<dbReference type="Pfam" id="PF23559">
    <property type="entry name" value="WHD_DRP"/>
    <property type="match status" value="1"/>
</dbReference>
<dbReference type="Pfam" id="PF23598">
    <property type="entry name" value="LRR_14"/>
    <property type="match status" value="2"/>
</dbReference>
<feature type="compositionally biased region" description="Low complexity" evidence="7">
    <location>
        <begin position="401"/>
        <end position="411"/>
    </location>
</feature>
<comment type="caution">
    <text evidence="12">The sequence shown here is derived from an EMBL/GenBank/DDBJ whole genome shotgun (WGS) entry which is preliminary data.</text>
</comment>
<feature type="domain" description="Disease resistance N-terminal" evidence="9">
    <location>
        <begin position="16"/>
        <end position="95"/>
    </location>
</feature>
<dbReference type="SUPFAM" id="SSF52540">
    <property type="entry name" value="P-loop containing nucleoside triphosphate hydrolases"/>
    <property type="match status" value="2"/>
</dbReference>
<evidence type="ECO:0008006" key="14">
    <source>
        <dbReference type="Google" id="ProtNLM"/>
    </source>
</evidence>
<feature type="domain" description="Disease resistance R13L4/SHOC-2-like LRR" evidence="11">
    <location>
        <begin position="1026"/>
        <end position="1251"/>
    </location>
</feature>